<evidence type="ECO:0000256" key="1">
    <source>
        <dbReference type="SAM" id="Coils"/>
    </source>
</evidence>
<reference evidence="3" key="1">
    <citation type="journal article" date="2014" name="Int. J. Syst. Evol. Microbiol.">
        <title>Complete genome sequence of Corynebacterium casei LMG S-19264T (=DSM 44701T), isolated from a smear-ripened cheese.</title>
        <authorList>
            <consortium name="US DOE Joint Genome Institute (JGI-PGF)"/>
            <person name="Walter F."/>
            <person name="Albersmeier A."/>
            <person name="Kalinowski J."/>
            <person name="Ruckert C."/>
        </authorList>
    </citation>
    <scope>NUCLEOTIDE SEQUENCE</scope>
    <source>
        <strain evidence="3">JCM 10088</strain>
    </source>
</reference>
<dbReference type="EMBL" id="BMNL01000002">
    <property type="protein sequence ID" value="GGP20447.1"/>
    <property type="molecule type" value="Genomic_DNA"/>
</dbReference>
<keyword evidence="2" id="KW-0812">Transmembrane</keyword>
<dbReference type="AlphaFoldDB" id="A0A830GUF9"/>
<feature type="transmembrane region" description="Helical" evidence="2">
    <location>
        <begin position="99"/>
        <end position="122"/>
    </location>
</feature>
<evidence type="ECO:0000313" key="3">
    <source>
        <dbReference type="EMBL" id="GGP20447.1"/>
    </source>
</evidence>
<protein>
    <submittedName>
        <fullName evidence="3">Uncharacterized protein</fullName>
    </submittedName>
</protein>
<organism evidence="3 4">
    <name type="scientific">Thermocladium modestius</name>
    <dbReference type="NCBI Taxonomy" id="62609"/>
    <lineage>
        <taxon>Archaea</taxon>
        <taxon>Thermoproteota</taxon>
        <taxon>Thermoprotei</taxon>
        <taxon>Thermoproteales</taxon>
        <taxon>Thermoproteaceae</taxon>
        <taxon>Thermocladium</taxon>
    </lineage>
</organism>
<accession>A0A830GUF9</accession>
<keyword evidence="2" id="KW-1133">Transmembrane helix</keyword>
<keyword evidence="4" id="KW-1185">Reference proteome</keyword>
<gene>
    <name evidence="3" type="ORF">GCM10007981_08560</name>
</gene>
<comment type="caution">
    <text evidence="3">The sequence shown here is derived from an EMBL/GenBank/DDBJ whole genome shotgun (WGS) entry which is preliminary data.</text>
</comment>
<evidence type="ECO:0000313" key="4">
    <source>
        <dbReference type="Proteomes" id="UP000610960"/>
    </source>
</evidence>
<keyword evidence="2" id="KW-0472">Membrane</keyword>
<feature type="coiled-coil region" evidence="1">
    <location>
        <begin position="29"/>
        <end position="81"/>
    </location>
</feature>
<reference evidence="3" key="2">
    <citation type="submission" date="2020-09" db="EMBL/GenBank/DDBJ databases">
        <authorList>
            <person name="Sun Q."/>
            <person name="Ohkuma M."/>
        </authorList>
    </citation>
    <scope>NUCLEOTIDE SEQUENCE</scope>
    <source>
        <strain evidence="3">JCM 10088</strain>
    </source>
</reference>
<dbReference type="RefSeq" id="WP_188596196.1">
    <property type="nucleotide sequence ID" value="NZ_BMNL01000002.1"/>
</dbReference>
<sequence>MISRRELGMIETAMPDRWGTVKGSANDIERKLNESISRLEVDMEELRYEISDDLSSTRLTAEKAMIKSNEAIMAVKELEAELGTIIELIKPRKNEKRRIAVISRLLLLASSAAMAVLSHQWLIAALCITCLALQTSQSERLPTQWGVGHR</sequence>
<name>A0A830GUF9_9CREN</name>
<evidence type="ECO:0000256" key="2">
    <source>
        <dbReference type="SAM" id="Phobius"/>
    </source>
</evidence>
<dbReference type="Proteomes" id="UP000610960">
    <property type="component" value="Unassembled WGS sequence"/>
</dbReference>
<proteinExistence type="predicted"/>
<keyword evidence="1" id="KW-0175">Coiled coil</keyword>